<evidence type="ECO:0000313" key="2">
    <source>
        <dbReference type="EMBL" id="MCU9614762.1"/>
    </source>
</evidence>
<dbReference type="RefSeq" id="WP_263074085.1">
    <property type="nucleotide sequence ID" value="NZ_JAOUSF010000005.1"/>
</dbReference>
<dbReference type="AlphaFoldDB" id="A0AAE3IV39"/>
<dbReference type="SUPFAM" id="SSF53474">
    <property type="entry name" value="alpha/beta-Hydrolases"/>
    <property type="match status" value="1"/>
</dbReference>
<protein>
    <submittedName>
        <fullName evidence="2">Lysophospholipase</fullName>
    </submittedName>
</protein>
<evidence type="ECO:0000259" key="1">
    <source>
        <dbReference type="Pfam" id="PF12146"/>
    </source>
</evidence>
<dbReference type="EMBL" id="JAOUSF010000005">
    <property type="protein sequence ID" value="MCU9614762.1"/>
    <property type="molecule type" value="Genomic_DNA"/>
</dbReference>
<reference evidence="2" key="1">
    <citation type="submission" date="2022-10" db="EMBL/GenBank/DDBJ databases">
        <title>Description of Fervidibacillus gen. nov. in the family Fervidibacillaceae fam. nov. with two species, Fervidibacillus albus sp. nov., and Fervidibacillus halotolerans sp. nov., isolated from tidal flat sediments.</title>
        <authorList>
            <person name="Kwon K.K."/>
            <person name="Yang S.-H."/>
        </authorList>
    </citation>
    <scope>NUCLEOTIDE SEQUENCE</scope>
    <source>
        <strain evidence="2">JCM 19140</strain>
    </source>
</reference>
<name>A0AAE3IV39_9BACI</name>
<sequence>MGRNDDWLQMEDLVEIYIRKWIDTSIQPIAIVQLAHGMAEHIERYDEFASFLLKHRIFVIGNDHRGHGKTGEKAKLFGYFADENGFDRATKDLYQITNYIRTLFPKIPLFLMGHSMGSFLVRRYIQQYSDMVQGVILSGTAGNPGIPGKLGQLVAKWEMIKHGKKAPSPVLDQLIFGSYNKPFPNESTKFAWLSRNEEEVAKYLTDPYCGFVCTSGFYFDLLTGLATIHQNARIEQIRKDLPMLFISGKKDPVGANGKGVQKAIKQYKRNGIENIETIFYEEGRHEVLMELNKNEVYDDIYQWLSKQIETVKTDQS</sequence>
<evidence type="ECO:0000313" key="3">
    <source>
        <dbReference type="Proteomes" id="UP001209318"/>
    </source>
</evidence>
<dbReference type="InterPro" id="IPR051044">
    <property type="entry name" value="MAG_DAG_Lipase"/>
</dbReference>
<gene>
    <name evidence="2" type="ORF">OEV98_14555</name>
</gene>
<dbReference type="Pfam" id="PF12146">
    <property type="entry name" value="Hydrolase_4"/>
    <property type="match status" value="1"/>
</dbReference>
<dbReference type="PANTHER" id="PTHR11614">
    <property type="entry name" value="PHOSPHOLIPASE-RELATED"/>
    <property type="match status" value="1"/>
</dbReference>
<dbReference type="InterPro" id="IPR022742">
    <property type="entry name" value="Hydrolase_4"/>
</dbReference>
<dbReference type="Gene3D" id="3.40.50.1820">
    <property type="entry name" value="alpha/beta hydrolase"/>
    <property type="match status" value="1"/>
</dbReference>
<dbReference type="InterPro" id="IPR029058">
    <property type="entry name" value="AB_hydrolase_fold"/>
</dbReference>
<dbReference type="Proteomes" id="UP001209318">
    <property type="component" value="Unassembled WGS sequence"/>
</dbReference>
<proteinExistence type="predicted"/>
<feature type="domain" description="Serine aminopeptidase S33" evidence="1">
    <location>
        <begin position="27"/>
        <end position="291"/>
    </location>
</feature>
<comment type="caution">
    <text evidence="2">The sequence shown here is derived from an EMBL/GenBank/DDBJ whole genome shotgun (WGS) entry which is preliminary data.</text>
</comment>
<keyword evidence="3" id="KW-1185">Reference proteome</keyword>
<organism evidence="2 3">
    <name type="scientific">Perspicuibacillus lycopersici</name>
    <dbReference type="NCBI Taxonomy" id="1325689"/>
    <lineage>
        <taxon>Bacteria</taxon>
        <taxon>Bacillati</taxon>
        <taxon>Bacillota</taxon>
        <taxon>Bacilli</taxon>
        <taxon>Bacillales</taxon>
        <taxon>Bacillaceae</taxon>
        <taxon>Perspicuibacillus</taxon>
    </lineage>
</organism>
<accession>A0AAE3IV39</accession>